<reference evidence="1 2" key="1">
    <citation type="submission" date="2019-04" db="EMBL/GenBank/DDBJ databases">
        <title>Friends and foes A comparative genomics study of 23 Aspergillus species from section Flavi.</title>
        <authorList>
            <consortium name="DOE Joint Genome Institute"/>
            <person name="Kjaerbolling I."/>
            <person name="Vesth T."/>
            <person name="Frisvad J.C."/>
            <person name="Nybo J.L."/>
            <person name="Theobald S."/>
            <person name="Kildgaard S."/>
            <person name="Isbrandt T."/>
            <person name="Kuo A."/>
            <person name="Sato A."/>
            <person name="Lyhne E.K."/>
            <person name="Kogle M.E."/>
            <person name="Wiebenga A."/>
            <person name="Kun R.S."/>
            <person name="Lubbers R.J."/>
            <person name="Makela M.R."/>
            <person name="Barry K."/>
            <person name="Chovatia M."/>
            <person name="Clum A."/>
            <person name="Daum C."/>
            <person name="Haridas S."/>
            <person name="He G."/>
            <person name="LaButti K."/>
            <person name="Lipzen A."/>
            <person name="Mondo S."/>
            <person name="Riley R."/>
            <person name="Salamov A."/>
            <person name="Simmons B.A."/>
            <person name="Magnuson J.K."/>
            <person name="Henrissat B."/>
            <person name="Mortensen U.H."/>
            <person name="Larsen T.O."/>
            <person name="Devries R.P."/>
            <person name="Grigoriev I.V."/>
            <person name="Machida M."/>
            <person name="Baker S.E."/>
            <person name="Andersen M.R."/>
        </authorList>
    </citation>
    <scope>NUCLEOTIDE SEQUENCE [LARGE SCALE GENOMIC DNA]</scope>
    <source>
        <strain evidence="1 2">IBT 18842</strain>
    </source>
</reference>
<proteinExistence type="predicted"/>
<gene>
    <name evidence="1" type="ORF">BDV25DRAFT_151380</name>
</gene>
<evidence type="ECO:0000313" key="2">
    <source>
        <dbReference type="Proteomes" id="UP000325780"/>
    </source>
</evidence>
<evidence type="ECO:0000313" key="1">
    <source>
        <dbReference type="EMBL" id="KAE8152226.1"/>
    </source>
</evidence>
<dbReference type="EMBL" id="ML742056">
    <property type="protein sequence ID" value="KAE8152226.1"/>
    <property type="molecule type" value="Genomic_DNA"/>
</dbReference>
<organism evidence="1 2">
    <name type="scientific">Aspergillus avenaceus</name>
    <dbReference type="NCBI Taxonomy" id="36643"/>
    <lineage>
        <taxon>Eukaryota</taxon>
        <taxon>Fungi</taxon>
        <taxon>Dikarya</taxon>
        <taxon>Ascomycota</taxon>
        <taxon>Pezizomycotina</taxon>
        <taxon>Eurotiomycetes</taxon>
        <taxon>Eurotiomycetidae</taxon>
        <taxon>Eurotiales</taxon>
        <taxon>Aspergillaceae</taxon>
        <taxon>Aspergillus</taxon>
        <taxon>Aspergillus subgen. Circumdati</taxon>
    </lineage>
</organism>
<protein>
    <submittedName>
        <fullName evidence="1">Uncharacterized protein</fullName>
    </submittedName>
</protein>
<accession>A0A5N6U0R6</accession>
<sequence length="99" mass="11142">MADSSEQLAAVKHRLSMDWVGFKWIPATVVLDVNPVHAVLSSRHRSISSEDRLPCNGPLTKIVFHVVRICVQFIVSKENHSESSQVFWAFSDPRIVRGS</sequence>
<name>A0A5N6U0R6_ASPAV</name>
<dbReference type="Proteomes" id="UP000325780">
    <property type="component" value="Unassembled WGS sequence"/>
</dbReference>
<dbReference type="AlphaFoldDB" id="A0A5N6U0R6"/>
<keyword evidence="2" id="KW-1185">Reference proteome</keyword>